<sequence length="74" mass="8610">MKAPVPPICRWSMQVCLSAVRTRTRKLEAWAFALVRPLQAWGTTPRSVFIARMDPRMQRHALLRPRSRHGTPLF</sequence>
<accession>A0A9Q7UY98</accession>
<name>A0A9Q7UY98_9BURK</name>
<dbReference type="Proteomes" id="UP000254259">
    <property type="component" value="Plasmid CBM2636_mp"/>
</dbReference>
<dbReference type="EMBL" id="LT984814">
    <property type="protein sequence ID" value="SPD66906.1"/>
    <property type="molecule type" value="Genomic_DNA"/>
</dbReference>
<proteinExistence type="predicted"/>
<organism evidence="1 2">
    <name type="scientific">Cupriavidus taiwanensis</name>
    <dbReference type="NCBI Taxonomy" id="164546"/>
    <lineage>
        <taxon>Bacteria</taxon>
        <taxon>Pseudomonadati</taxon>
        <taxon>Pseudomonadota</taxon>
        <taxon>Betaproteobacteria</taxon>
        <taxon>Burkholderiales</taxon>
        <taxon>Burkholderiaceae</taxon>
        <taxon>Cupriavidus</taxon>
    </lineage>
</organism>
<dbReference type="AlphaFoldDB" id="A0A9Q7UY98"/>
<keyword evidence="1" id="KW-0614">Plasmid</keyword>
<protein>
    <submittedName>
        <fullName evidence="1">Uncharacterized protein</fullName>
    </submittedName>
</protein>
<evidence type="ECO:0000313" key="1">
    <source>
        <dbReference type="EMBL" id="SPD66906.1"/>
    </source>
</evidence>
<geneLocation type="plasmid" evidence="2">
    <name>cbm2636_mp</name>
</geneLocation>
<reference evidence="1 2" key="1">
    <citation type="submission" date="2018-01" db="EMBL/GenBank/DDBJ databases">
        <authorList>
            <person name="Clerissi C."/>
        </authorList>
    </citation>
    <scope>NUCLEOTIDE SEQUENCE [LARGE SCALE GENOMIC DNA]</scope>
    <source>
        <strain evidence="1">Cupriavidus taiwanensis SWF 66322</strain>
        <plasmid evidence="2">cbm2636_mp</plasmid>
    </source>
</reference>
<gene>
    <name evidence="1" type="ORF">CBM2636_MP10542</name>
</gene>
<evidence type="ECO:0000313" key="2">
    <source>
        <dbReference type="Proteomes" id="UP000254259"/>
    </source>
</evidence>